<dbReference type="EMBL" id="CBMI010001694">
    <property type="protein sequence ID" value="CEG04629.1"/>
    <property type="molecule type" value="Genomic_DNA"/>
</dbReference>
<sequence length="99" mass="11154">MCRSGITFTKCACGKTWNRVAQMHFCWEASGNLDAFCTEGVKYSENPQPGECEKCRKTREEKELEEKKEDAGAPPKRRKSVAFRDDVEEIPSDDSGCLA</sequence>
<name>A0A090MC02_9HYPO</name>
<evidence type="ECO:0000256" key="1">
    <source>
        <dbReference type="SAM" id="MobiDB-lite"/>
    </source>
</evidence>
<proteinExistence type="predicted"/>
<evidence type="ECO:0000313" key="2">
    <source>
        <dbReference type="EMBL" id="CEG04629.1"/>
    </source>
</evidence>
<dbReference type="AlphaFoldDB" id="A0A090MC02"/>
<organism evidence="2">
    <name type="scientific">Fusarium clavum</name>
    <dbReference type="NCBI Taxonomy" id="2594811"/>
    <lineage>
        <taxon>Eukaryota</taxon>
        <taxon>Fungi</taxon>
        <taxon>Dikarya</taxon>
        <taxon>Ascomycota</taxon>
        <taxon>Pezizomycotina</taxon>
        <taxon>Sordariomycetes</taxon>
        <taxon>Hypocreomycetidae</taxon>
        <taxon>Hypocreales</taxon>
        <taxon>Nectriaceae</taxon>
        <taxon>Fusarium</taxon>
        <taxon>Fusarium incarnatum-equiseti species complex</taxon>
    </lineage>
</organism>
<feature type="region of interest" description="Disordered" evidence="1">
    <location>
        <begin position="63"/>
        <end position="99"/>
    </location>
</feature>
<gene>
    <name evidence="2" type="ORF">BN850_0065850</name>
</gene>
<comment type="caution">
    <text evidence="2">The sequence shown here is derived from an EMBL/GenBank/DDBJ whole genome shotgun (WGS) entry which is preliminary data.</text>
</comment>
<reference evidence="2" key="1">
    <citation type="submission" date="2013-05" db="EMBL/GenBank/DDBJ databases">
        <title>Draft genome sequences of six wheat associated Fusarium spp. isolates.</title>
        <authorList>
            <person name="Moolhuijzen P.M."/>
            <person name="Manners J.M."/>
            <person name="Wilcox S."/>
            <person name="Bellgard M.I."/>
            <person name="Gardiner D.M."/>
        </authorList>
    </citation>
    <scope>NUCLEOTIDE SEQUENCE</scope>
    <source>
        <strain evidence="2">CS3069</strain>
    </source>
</reference>
<protein>
    <submittedName>
        <fullName evidence="2">WGS project CBMI000000000 data, contig CS3069_c001696</fullName>
    </submittedName>
</protein>
<accession>A0A090MC02</accession>